<comment type="caution">
    <text evidence="1">The sequence shown here is derived from an EMBL/GenBank/DDBJ whole genome shotgun (WGS) entry which is preliminary data.</text>
</comment>
<dbReference type="EMBL" id="AYLP01000579">
    <property type="protein sequence ID" value="ESS57134.1"/>
    <property type="molecule type" value="Genomic_DNA"/>
</dbReference>
<accession>V5APJ4</accession>
<protein>
    <submittedName>
        <fullName evidence="1">Uncharacterized protein</fullName>
    </submittedName>
</protein>
<proteinExistence type="predicted"/>
<organism evidence="1 2">
    <name type="scientific">Trypanosoma cruzi Dm28c</name>
    <dbReference type="NCBI Taxonomy" id="1416333"/>
    <lineage>
        <taxon>Eukaryota</taxon>
        <taxon>Discoba</taxon>
        <taxon>Euglenozoa</taxon>
        <taxon>Kinetoplastea</taxon>
        <taxon>Metakinetoplastina</taxon>
        <taxon>Trypanosomatida</taxon>
        <taxon>Trypanosomatidae</taxon>
        <taxon>Trypanosoma</taxon>
        <taxon>Schizotrypanum</taxon>
    </lineage>
</organism>
<evidence type="ECO:0000313" key="2">
    <source>
        <dbReference type="Proteomes" id="UP000017861"/>
    </source>
</evidence>
<reference evidence="1 2" key="1">
    <citation type="journal article" date="2014" name="Genome Announc.">
        <title>Trypanosoma cruzi Clone Dm28c Draft Genome Sequence.</title>
        <authorList>
            <person name="Grisard E.C."/>
            <person name="Teixeira S.M."/>
            <person name="de Almeida L.G."/>
            <person name="Stoco P.H."/>
            <person name="Gerber A.L."/>
            <person name="Talavera-Lopez C."/>
            <person name="Lima O.C."/>
            <person name="Andersson B."/>
            <person name="de Vasconcelos A.T."/>
        </authorList>
    </citation>
    <scope>NUCLEOTIDE SEQUENCE [LARGE SCALE GENOMIC DNA]</scope>
    <source>
        <strain evidence="1 2">Dm28c</strain>
    </source>
</reference>
<sequence length="176" mass="20177">MRKPHPRRITILLCRAVDSIPIEPTPRQTPHNRRITGVTHVYWHRFDGLVKHLRRISQKVESNLEFLRIAVQQLVEEVRTGIHQLPNPGRPNQHTRIRRKVGLTVTDGPFVYNAKDDLPHALRLTVHMAATSGSILPPRVRPCLVRGEHHQPDRCCIGLLHTVILFESVANCLVRP</sequence>
<name>V5APJ4_TRYCR</name>
<evidence type="ECO:0000313" key="1">
    <source>
        <dbReference type="EMBL" id="ESS57134.1"/>
    </source>
</evidence>
<dbReference type="AlphaFoldDB" id="V5APJ4"/>
<gene>
    <name evidence="1" type="ORF">TCDM_12436</name>
</gene>
<dbReference type="VEuPathDB" id="TriTrypDB:TCDM_12436"/>
<dbReference type="Proteomes" id="UP000017861">
    <property type="component" value="Unassembled WGS sequence"/>
</dbReference>